<organism evidence="1 2">
    <name type="scientific">Colletotrichum destructivum</name>
    <dbReference type="NCBI Taxonomy" id="34406"/>
    <lineage>
        <taxon>Eukaryota</taxon>
        <taxon>Fungi</taxon>
        <taxon>Dikarya</taxon>
        <taxon>Ascomycota</taxon>
        <taxon>Pezizomycotina</taxon>
        <taxon>Sordariomycetes</taxon>
        <taxon>Hypocreomycetidae</taxon>
        <taxon>Glomerellales</taxon>
        <taxon>Glomerellaceae</taxon>
        <taxon>Colletotrichum</taxon>
        <taxon>Colletotrichum destructivum species complex</taxon>
    </lineage>
</organism>
<dbReference type="EMBL" id="CP137305">
    <property type="protein sequence ID" value="WQF75660.1"/>
    <property type="molecule type" value="Genomic_DNA"/>
</dbReference>
<evidence type="ECO:0000313" key="1">
    <source>
        <dbReference type="EMBL" id="WQF75660.1"/>
    </source>
</evidence>
<evidence type="ECO:0000313" key="2">
    <source>
        <dbReference type="Proteomes" id="UP001322277"/>
    </source>
</evidence>
<dbReference type="GeneID" id="87937177"/>
<accession>A0AAX4HY19</accession>
<dbReference type="KEGG" id="cdet:87937177"/>
<dbReference type="RefSeq" id="XP_062772884.1">
    <property type="nucleotide sequence ID" value="XM_062916833.1"/>
</dbReference>
<proteinExistence type="predicted"/>
<keyword evidence="2" id="KW-1185">Reference proteome</keyword>
<sequence>MISGSISLGCLEKLVHGHCKSAGHSGSPLKCRSMRGMALRGGRSAPSKSLPSYLFYKREREREREGGFLRALCLPIQGTGVVRQKHGGSIPLTWMTPPRSHTRSWGWEKKARTAACHLRLTSRVALFAAATRPPQLSPF</sequence>
<dbReference type="AlphaFoldDB" id="A0AAX4HY19"/>
<reference evidence="2" key="1">
    <citation type="journal article" date="2023" name="bioRxiv">
        <title>Complete genome of the Medicago anthracnose fungus, Colletotrichum destructivum, reveals a mini-chromosome-like region within a core chromosome.</title>
        <authorList>
            <person name="Lapalu N."/>
            <person name="Simon A."/>
            <person name="Lu A."/>
            <person name="Plaumann P.-L."/>
            <person name="Amselem J."/>
            <person name="Pigne S."/>
            <person name="Auger A."/>
            <person name="Koch C."/>
            <person name="Dallery J.-F."/>
            <person name="O'Connell R.J."/>
        </authorList>
    </citation>
    <scope>NUCLEOTIDE SEQUENCE [LARGE SCALE GENOMIC DNA]</scope>
    <source>
        <strain evidence="2">CBS 520.97</strain>
    </source>
</reference>
<gene>
    <name evidence="1" type="ORF">CDEST_00674</name>
</gene>
<protein>
    <submittedName>
        <fullName evidence="1">Uncharacterized protein</fullName>
    </submittedName>
</protein>
<dbReference type="Proteomes" id="UP001322277">
    <property type="component" value="Chromosome 1"/>
</dbReference>
<name>A0AAX4HY19_9PEZI</name>